<protein>
    <submittedName>
        <fullName evidence="2">Uncharacterized protein</fullName>
    </submittedName>
</protein>
<reference evidence="2 4" key="2">
    <citation type="submission" date="2016-10" db="EMBL/GenBank/DDBJ databases">
        <authorList>
            <person name="Varghese N."/>
            <person name="Submissions S."/>
        </authorList>
    </citation>
    <scope>NUCLEOTIDE SEQUENCE [LARGE SCALE GENOMIC DNA]</scope>
    <source>
        <strain evidence="2 4">DSM 11855</strain>
    </source>
</reference>
<proteinExistence type="predicted"/>
<accession>A0A1I7AEX0</accession>
<sequence>MYAWATKDYLLDEMTLDQIIMYYRKGWEARKLSAQVFWGVLGEIMQGKDPAEAVKSSGVSGLEKFKEAHPEGQSENGAWKVSR</sequence>
<name>A0A1I7AEX0_METTE</name>
<accession>A0A3G9CXK7</accession>
<evidence type="ECO:0000313" key="3">
    <source>
        <dbReference type="Proteomes" id="UP000265557"/>
    </source>
</evidence>
<reference evidence="1 3" key="1">
    <citation type="submission" date="2016-09" db="EMBL/GenBank/DDBJ databases">
        <title>Complete Genome Sequence of Methanosarcina thermophila MT-1.</title>
        <authorList>
            <person name="Kouzuma A."/>
        </authorList>
    </citation>
    <scope>NUCLEOTIDE SEQUENCE [LARGE SCALE GENOMIC DNA]</scope>
    <source>
        <strain evidence="1 3">MT-1</strain>
    </source>
</reference>
<dbReference type="AlphaFoldDB" id="A0A1I7AEX0"/>
<dbReference type="EMBL" id="FPAO01000008">
    <property type="protein sequence ID" value="SFT73474.1"/>
    <property type="molecule type" value="Genomic_DNA"/>
</dbReference>
<dbReference type="RefSeq" id="WP_149761814.1">
    <property type="nucleotide sequence ID" value="NZ_FPAO01000008.1"/>
</dbReference>
<evidence type="ECO:0000313" key="2">
    <source>
        <dbReference type="EMBL" id="SFT73474.1"/>
    </source>
</evidence>
<evidence type="ECO:0000313" key="1">
    <source>
        <dbReference type="EMBL" id="BAW29910.1"/>
    </source>
</evidence>
<dbReference type="Proteomes" id="UP000323733">
    <property type="component" value="Unassembled WGS sequence"/>
</dbReference>
<gene>
    <name evidence="1" type="ORF">MESMT1_1980</name>
    <name evidence="2" type="ORF">SAMN02910340_02100</name>
</gene>
<dbReference type="Proteomes" id="UP000265557">
    <property type="component" value="Chromosome"/>
</dbReference>
<dbReference type="EMBL" id="AP017646">
    <property type="protein sequence ID" value="BAW29910.1"/>
    <property type="molecule type" value="Genomic_DNA"/>
</dbReference>
<evidence type="ECO:0000313" key="4">
    <source>
        <dbReference type="Proteomes" id="UP000323733"/>
    </source>
</evidence>
<keyword evidence="4" id="KW-1185">Reference proteome</keyword>
<organism evidence="2 4">
    <name type="scientific">Methanosarcina thermophila</name>
    <dbReference type="NCBI Taxonomy" id="2210"/>
    <lineage>
        <taxon>Archaea</taxon>
        <taxon>Methanobacteriati</taxon>
        <taxon>Methanobacteriota</taxon>
        <taxon>Stenosarchaea group</taxon>
        <taxon>Methanomicrobia</taxon>
        <taxon>Methanosarcinales</taxon>
        <taxon>Methanosarcinaceae</taxon>
        <taxon>Methanosarcina</taxon>
    </lineage>
</organism>